<evidence type="ECO:0000256" key="3">
    <source>
        <dbReference type="PROSITE-ProRule" id="PRU00708"/>
    </source>
</evidence>
<reference evidence="5" key="1">
    <citation type="journal article" date="2023" name="Plant J.">
        <title>Genome sequences and population genomics provide insights into the demographic history, inbreeding, and mutation load of two 'living fossil' tree species of Dipteronia.</title>
        <authorList>
            <person name="Feng Y."/>
            <person name="Comes H.P."/>
            <person name="Chen J."/>
            <person name="Zhu S."/>
            <person name="Lu R."/>
            <person name="Zhang X."/>
            <person name="Li P."/>
            <person name="Qiu J."/>
            <person name="Olsen K.M."/>
            <person name="Qiu Y."/>
        </authorList>
    </citation>
    <scope>NUCLEOTIDE SEQUENCE</scope>
    <source>
        <strain evidence="5">KIB01</strain>
    </source>
</reference>
<dbReference type="InterPro" id="IPR002885">
    <property type="entry name" value="PPR_rpt"/>
</dbReference>
<evidence type="ECO:0000313" key="6">
    <source>
        <dbReference type="Proteomes" id="UP001280121"/>
    </source>
</evidence>
<keyword evidence="4" id="KW-1133">Transmembrane helix</keyword>
<feature type="repeat" description="PPR" evidence="3">
    <location>
        <begin position="94"/>
        <end position="128"/>
    </location>
</feature>
<evidence type="ECO:0000256" key="4">
    <source>
        <dbReference type="SAM" id="Phobius"/>
    </source>
</evidence>
<evidence type="ECO:0000256" key="1">
    <source>
        <dbReference type="ARBA" id="ARBA00007626"/>
    </source>
</evidence>
<dbReference type="InterPro" id="IPR011990">
    <property type="entry name" value="TPR-like_helical_dom_sf"/>
</dbReference>
<keyword evidence="6" id="KW-1185">Reference proteome</keyword>
<evidence type="ECO:0008006" key="7">
    <source>
        <dbReference type="Google" id="ProtNLM"/>
    </source>
</evidence>
<proteinExistence type="inferred from homology"/>
<dbReference type="PANTHER" id="PTHR47936">
    <property type="entry name" value="PPR_LONG DOMAIN-CONTAINING PROTEIN"/>
    <property type="match status" value="1"/>
</dbReference>
<dbReference type="Gene3D" id="1.25.40.10">
    <property type="entry name" value="Tetratricopeptide repeat domain"/>
    <property type="match status" value="2"/>
</dbReference>
<feature type="repeat" description="PPR" evidence="3">
    <location>
        <begin position="164"/>
        <end position="194"/>
    </location>
</feature>
<dbReference type="GO" id="GO:0010019">
    <property type="term" value="P:chloroplast-nucleus signaling pathway"/>
    <property type="evidence" value="ECO:0007669"/>
    <property type="project" value="TreeGrafter"/>
</dbReference>
<sequence length="474" mass="52638">MKAMDRAGVRPNTVTYNTLIDGYCKKENLEEAKQLFEEMEKDGVRHDILTYSILIDVYCKKNKLVEAKLPFEEMEKEETKWLVGEMEKGGVRLDTITDNSLIDVYCKEEKMEQTYKLKSRMEASGVRVETTNYNLLINVSCKKEDLKEAERLFEKMEKKDMRGDKVTYTILIDKYCKKGNMTKAHKLRGWIRSLEGDCVEVLGYQSDIVVSRFQVGGSSKRTGPDVDSTWYVLPDMSYQANLKFPPLDAFDAKSVDCYLRVSLASSVQGGPELLKEPSFFLHPSPYGSLITEAAKTPSPAVRTILDGTTHYRLARVRNQYSVAPVVTAAAPVTAIAAPITAITFSTTDTALVVVFVAATSSSTVSTTSVIVLSLPLAITPTRTDEGIDHVVTTATALKFNKVMRQQVDSLRVRTGTAKAKLEVARREGAQSRVNIRSLAKSCIKLENPLMRPSTICSGISTLTICRSSSHGPVH</sequence>
<feature type="transmembrane region" description="Helical" evidence="4">
    <location>
        <begin position="322"/>
        <end position="344"/>
    </location>
</feature>
<gene>
    <name evidence="5" type="ORF">Ddye_000628</name>
</gene>
<feature type="repeat" description="PPR" evidence="3">
    <location>
        <begin position="47"/>
        <end position="81"/>
    </location>
</feature>
<evidence type="ECO:0000256" key="2">
    <source>
        <dbReference type="ARBA" id="ARBA00022737"/>
    </source>
</evidence>
<keyword evidence="4" id="KW-0812">Transmembrane</keyword>
<feature type="repeat" description="PPR" evidence="3">
    <location>
        <begin position="12"/>
        <end position="46"/>
    </location>
</feature>
<dbReference type="PROSITE" id="PS51375">
    <property type="entry name" value="PPR"/>
    <property type="match status" value="5"/>
</dbReference>
<dbReference type="PANTHER" id="PTHR47936:SF1">
    <property type="entry name" value="PENTATRICOPEPTIDE REPEAT-CONTAINING PROTEIN GUN1, CHLOROPLASTIC"/>
    <property type="match status" value="1"/>
</dbReference>
<feature type="transmembrane region" description="Helical" evidence="4">
    <location>
        <begin position="350"/>
        <end position="372"/>
    </location>
</feature>
<dbReference type="Proteomes" id="UP001280121">
    <property type="component" value="Unassembled WGS sequence"/>
</dbReference>
<comment type="similarity">
    <text evidence="1">Belongs to the PPR family. P subfamily.</text>
</comment>
<dbReference type="GO" id="GO:0031930">
    <property type="term" value="P:mitochondria-nucleus signaling pathway"/>
    <property type="evidence" value="ECO:0007669"/>
    <property type="project" value="TreeGrafter"/>
</dbReference>
<comment type="caution">
    <text evidence="5">The sequence shown here is derived from an EMBL/GenBank/DDBJ whole genome shotgun (WGS) entry which is preliminary data.</text>
</comment>
<organism evidence="5 6">
    <name type="scientific">Dipteronia dyeriana</name>
    <dbReference type="NCBI Taxonomy" id="168575"/>
    <lineage>
        <taxon>Eukaryota</taxon>
        <taxon>Viridiplantae</taxon>
        <taxon>Streptophyta</taxon>
        <taxon>Embryophyta</taxon>
        <taxon>Tracheophyta</taxon>
        <taxon>Spermatophyta</taxon>
        <taxon>Magnoliopsida</taxon>
        <taxon>eudicotyledons</taxon>
        <taxon>Gunneridae</taxon>
        <taxon>Pentapetalae</taxon>
        <taxon>rosids</taxon>
        <taxon>malvids</taxon>
        <taxon>Sapindales</taxon>
        <taxon>Sapindaceae</taxon>
        <taxon>Hippocastanoideae</taxon>
        <taxon>Acereae</taxon>
        <taxon>Dipteronia</taxon>
    </lineage>
</organism>
<evidence type="ECO:0000313" key="5">
    <source>
        <dbReference type="EMBL" id="KAK2662054.1"/>
    </source>
</evidence>
<dbReference type="Pfam" id="PF13041">
    <property type="entry name" value="PPR_2"/>
    <property type="match status" value="2"/>
</dbReference>
<dbReference type="EMBL" id="JANJYI010000001">
    <property type="protein sequence ID" value="KAK2662054.1"/>
    <property type="molecule type" value="Genomic_DNA"/>
</dbReference>
<protein>
    <recommendedName>
        <fullName evidence="7">Pentatricopeptide repeat-containing protein</fullName>
    </recommendedName>
</protein>
<accession>A0AAD9XM23</accession>
<dbReference type="GO" id="GO:0009507">
    <property type="term" value="C:chloroplast"/>
    <property type="evidence" value="ECO:0007669"/>
    <property type="project" value="TreeGrafter"/>
</dbReference>
<dbReference type="AlphaFoldDB" id="A0AAD9XM23"/>
<name>A0AAD9XM23_9ROSI</name>
<keyword evidence="2" id="KW-0677">Repeat</keyword>
<feature type="repeat" description="PPR" evidence="3">
    <location>
        <begin position="129"/>
        <end position="163"/>
    </location>
</feature>
<dbReference type="Pfam" id="PF01535">
    <property type="entry name" value="PPR"/>
    <property type="match status" value="1"/>
</dbReference>
<keyword evidence="4" id="KW-0472">Membrane</keyword>
<dbReference type="NCBIfam" id="TIGR00756">
    <property type="entry name" value="PPR"/>
    <property type="match status" value="5"/>
</dbReference>